<sequence length="148" mass="17581">MISWVILAWACVWAAVSQPEGYFSFGALLLRWLLTWALWRWIRLEITETTVRVRLSYFRRNRPIQVGRSRIRAIHYDPFRISFCGPNGSLLMWTKADWSLKQMIAVAAELQVPIYDNRRCLNLLPKRVGRLVYNPFDDRRLREGVRRG</sequence>
<name>A0ABP9SJC8_9ACTN</name>
<organism evidence="1 2">
    <name type="scientific">Rugosimonospora acidiphila</name>
    <dbReference type="NCBI Taxonomy" id="556531"/>
    <lineage>
        <taxon>Bacteria</taxon>
        <taxon>Bacillati</taxon>
        <taxon>Actinomycetota</taxon>
        <taxon>Actinomycetes</taxon>
        <taxon>Micromonosporales</taxon>
        <taxon>Micromonosporaceae</taxon>
        <taxon>Rugosimonospora</taxon>
    </lineage>
</organism>
<dbReference type="EMBL" id="BAABJQ010000029">
    <property type="protein sequence ID" value="GAA5197444.1"/>
    <property type="molecule type" value="Genomic_DNA"/>
</dbReference>
<comment type="caution">
    <text evidence="1">The sequence shown here is derived from an EMBL/GenBank/DDBJ whole genome shotgun (WGS) entry which is preliminary data.</text>
</comment>
<keyword evidence="2" id="KW-1185">Reference proteome</keyword>
<gene>
    <name evidence="1" type="ORF">GCM10023322_68720</name>
</gene>
<accession>A0ABP9SJC8</accession>
<dbReference type="Proteomes" id="UP001501570">
    <property type="component" value="Unassembled WGS sequence"/>
</dbReference>
<proteinExistence type="predicted"/>
<protein>
    <submittedName>
        <fullName evidence="1">Uncharacterized protein</fullName>
    </submittedName>
</protein>
<reference evidence="2" key="1">
    <citation type="journal article" date="2019" name="Int. J. Syst. Evol. Microbiol.">
        <title>The Global Catalogue of Microorganisms (GCM) 10K type strain sequencing project: providing services to taxonomists for standard genome sequencing and annotation.</title>
        <authorList>
            <consortium name="The Broad Institute Genomics Platform"/>
            <consortium name="The Broad Institute Genome Sequencing Center for Infectious Disease"/>
            <person name="Wu L."/>
            <person name="Ma J."/>
        </authorList>
    </citation>
    <scope>NUCLEOTIDE SEQUENCE [LARGE SCALE GENOMIC DNA]</scope>
    <source>
        <strain evidence="2">JCM 18304</strain>
    </source>
</reference>
<evidence type="ECO:0000313" key="1">
    <source>
        <dbReference type="EMBL" id="GAA5197444.1"/>
    </source>
</evidence>
<evidence type="ECO:0000313" key="2">
    <source>
        <dbReference type="Proteomes" id="UP001501570"/>
    </source>
</evidence>